<evidence type="ECO:0000256" key="5">
    <source>
        <dbReference type="ARBA" id="ARBA00022729"/>
    </source>
</evidence>
<dbReference type="SUPFAM" id="SSF54523">
    <property type="entry name" value="Pili subunits"/>
    <property type="match status" value="1"/>
</dbReference>
<evidence type="ECO:0000256" key="3">
    <source>
        <dbReference type="ARBA" id="ARBA00022452"/>
    </source>
</evidence>
<protein>
    <submittedName>
        <fullName evidence="11">Autotransporter adhesin</fullName>
    </submittedName>
</protein>
<dbReference type="Pfam" id="PF03895">
    <property type="entry name" value="YadA_anchor"/>
    <property type="match status" value="1"/>
</dbReference>
<evidence type="ECO:0000256" key="1">
    <source>
        <dbReference type="ARBA" id="ARBA00004241"/>
    </source>
</evidence>
<keyword evidence="7" id="KW-0998">Cell outer membrane</keyword>
<keyword evidence="4" id="KW-0812">Transmembrane</keyword>
<evidence type="ECO:0000259" key="10">
    <source>
        <dbReference type="Pfam" id="PF03895"/>
    </source>
</evidence>
<feature type="coiled-coil region" evidence="8">
    <location>
        <begin position="293"/>
        <end position="320"/>
    </location>
</feature>
<feature type="chain" id="PRO_5013252508" evidence="9">
    <location>
        <begin position="24"/>
        <end position="415"/>
    </location>
</feature>
<evidence type="ECO:0000313" key="11">
    <source>
        <dbReference type="EMBL" id="SMB88102.1"/>
    </source>
</evidence>
<dbReference type="GO" id="GO:0009279">
    <property type="term" value="C:cell outer membrane"/>
    <property type="evidence" value="ECO:0007669"/>
    <property type="project" value="UniProtKB-SubCell"/>
</dbReference>
<evidence type="ECO:0000256" key="4">
    <source>
        <dbReference type="ARBA" id="ARBA00022692"/>
    </source>
</evidence>
<dbReference type="AlphaFoldDB" id="A0A1W1V446"/>
<feature type="signal peptide" evidence="9">
    <location>
        <begin position="1"/>
        <end position="23"/>
    </location>
</feature>
<feature type="coiled-coil region" evidence="8">
    <location>
        <begin position="158"/>
        <end position="185"/>
    </location>
</feature>
<dbReference type="SUPFAM" id="SSF57997">
    <property type="entry name" value="Tropomyosin"/>
    <property type="match status" value="1"/>
</dbReference>
<dbReference type="InterPro" id="IPR005594">
    <property type="entry name" value="YadA_C"/>
</dbReference>
<accession>A0A1W1V446</accession>
<evidence type="ECO:0000256" key="7">
    <source>
        <dbReference type="ARBA" id="ARBA00023237"/>
    </source>
</evidence>
<keyword evidence="3" id="KW-1134">Transmembrane beta strand</keyword>
<organism evidence="11 12">
    <name type="scientific">Pasteurella testudinis DSM 23072</name>
    <dbReference type="NCBI Taxonomy" id="1122938"/>
    <lineage>
        <taxon>Bacteria</taxon>
        <taxon>Pseudomonadati</taxon>
        <taxon>Pseudomonadota</taxon>
        <taxon>Gammaproteobacteria</taxon>
        <taxon>Pasteurellales</taxon>
        <taxon>Pasteurellaceae</taxon>
        <taxon>Pasteurella</taxon>
    </lineage>
</organism>
<dbReference type="InterPro" id="IPR045584">
    <property type="entry name" value="Pilin-like"/>
</dbReference>
<feature type="domain" description="Trimeric autotransporter adhesin YadA-like C-terminal membrane anchor" evidence="10">
    <location>
        <begin position="356"/>
        <end position="415"/>
    </location>
</feature>
<sequence length="415" mass="44604">MQNFKKLFTSCLVLGALSSGAYAQDIKFGVGIAADDDKEFSLKGSNDDYKKIHVYSSNEDTTLVNIMETDSDILIEIEAAGSPLRYTNADNTNNRDENQFVATDDVTLIGKESDVVDKGAVRIHNLKAGELKENGNQAVNTGQLFQTNQNLSKVKTDLATTDSNVESLKKNAEANKQEIDELGKRADDNDSKFEEVRKGFEAVHNNFVTNDKATKDGFERVGSVIQELAQSTDKNIADTNTKIAEADKKIVETDEKVNTVTAAFEGLKSTHQAVQQENGKKFAALGESVKVTNTKLESVAATLNQQLDEAKGRVAALTTQVNGHDVQLKSLDKKVAQVDKKAQQGIAAALAVAAIPQAVLPNESVVAFGAGNWRSENGVAIGFSHASGNGKWLFKVGAVNAGSNYGANAGVGYRW</sequence>
<dbReference type="GO" id="GO:0009986">
    <property type="term" value="C:cell surface"/>
    <property type="evidence" value="ECO:0007669"/>
    <property type="project" value="UniProtKB-SubCell"/>
</dbReference>
<dbReference type="Gene3D" id="1.20.5.170">
    <property type="match status" value="1"/>
</dbReference>
<dbReference type="Gene3D" id="3.30.1300.30">
    <property type="entry name" value="GSPII I/J protein-like"/>
    <property type="match status" value="1"/>
</dbReference>
<keyword evidence="6" id="KW-0472">Membrane</keyword>
<name>A0A1W1V446_9PAST</name>
<keyword evidence="8" id="KW-0175">Coiled coil</keyword>
<evidence type="ECO:0000313" key="12">
    <source>
        <dbReference type="Proteomes" id="UP000192408"/>
    </source>
</evidence>
<comment type="subcellular location">
    <subcellularLocation>
        <location evidence="2">Cell outer membrane</location>
    </subcellularLocation>
    <subcellularLocation>
        <location evidence="1">Cell surface</location>
    </subcellularLocation>
</comment>
<keyword evidence="5 9" id="KW-0732">Signal</keyword>
<dbReference type="STRING" id="1122938.SAMN05660772_01088"/>
<evidence type="ECO:0000256" key="9">
    <source>
        <dbReference type="SAM" id="SignalP"/>
    </source>
</evidence>
<dbReference type="Proteomes" id="UP000192408">
    <property type="component" value="Unassembled WGS sequence"/>
</dbReference>
<dbReference type="RefSeq" id="WP_084257697.1">
    <property type="nucleotide sequence ID" value="NZ_FWWV01000046.1"/>
</dbReference>
<dbReference type="EMBL" id="FWWV01000046">
    <property type="protein sequence ID" value="SMB88102.1"/>
    <property type="molecule type" value="Genomic_DNA"/>
</dbReference>
<evidence type="ECO:0000256" key="6">
    <source>
        <dbReference type="ARBA" id="ARBA00023136"/>
    </source>
</evidence>
<reference evidence="12" key="1">
    <citation type="submission" date="2017-04" db="EMBL/GenBank/DDBJ databases">
        <authorList>
            <person name="Varghese N."/>
            <person name="Submissions S."/>
        </authorList>
    </citation>
    <scope>NUCLEOTIDE SEQUENCE [LARGE SCALE GENOMIC DNA]</scope>
    <source>
        <strain evidence="12">DSM 23072</strain>
    </source>
</reference>
<gene>
    <name evidence="11" type="ORF">SAMN05660772_01088</name>
</gene>
<evidence type="ECO:0000256" key="2">
    <source>
        <dbReference type="ARBA" id="ARBA00004442"/>
    </source>
</evidence>
<evidence type="ECO:0000256" key="8">
    <source>
        <dbReference type="SAM" id="Coils"/>
    </source>
</evidence>
<proteinExistence type="predicted"/>
<keyword evidence="12" id="KW-1185">Reference proteome</keyword>